<proteinExistence type="predicted"/>
<keyword evidence="1" id="KW-0812">Transmembrane</keyword>
<reference evidence="2 3" key="1">
    <citation type="submission" date="2018-08" db="EMBL/GenBank/DDBJ databases">
        <title>A genome reference for cultivated species of the human gut microbiota.</title>
        <authorList>
            <person name="Zou Y."/>
            <person name="Xue W."/>
            <person name="Luo G."/>
        </authorList>
    </citation>
    <scope>NUCLEOTIDE SEQUENCE [LARGE SCALE GENOMIC DNA]</scope>
    <source>
        <strain evidence="2 3">OM03-4</strain>
    </source>
</reference>
<gene>
    <name evidence="2" type="ORF">DXB37_20500</name>
</gene>
<evidence type="ECO:0008006" key="4">
    <source>
        <dbReference type="Google" id="ProtNLM"/>
    </source>
</evidence>
<dbReference type="Proteomes" id="UP000260759">
    <property type="component" value="Unassembled WGS sequence"/>
</dbReference>
<sequence>MKKRGEYYITQFFYLNLQTLIFIEKKMKQLKFLVVALTLLMGISFTSCLNSDSDPYNYGGGMVKVQNYMGVYSFKGENGVTITPTSASISALEANGFKMSDMSDKVAQIYYRWDPTQVDIPADEKDVKGVELYSIESLDNTVEIVEQKGVAANDSISKSNNAAIISLGYDAGGIKYAPKFFYDDHTLLLPINYYITNKRHFLTLVYYPNEDNGTTLRLYLGHNSNGDSTSTNSTSYTLTANTGGYYGLGLFYKVYDLRKVFERYKRQTSTSENPTTIEIVTKVNSYSLKLDDSQTKEEVYTVTKGETEK</sequence>
<keyword evidence="1" id="KW-1133">Transmembrane helix</keyword>
<dbReference type="Gene3D" id="2.60.40.3220">
    <property type="match status" value="1"/>
</dbReference>
<feature type="transmembrane region" description="Helical" evidence="1">
    <location>
        <begin position="30"/>
        <end position="47"/>
    </location>
</feature>
<comment type="caution">
    <text evidence="2">The sequence shown here is derived from an EMBL/GenBank/DDBJ whole genome shotgun (WGS) entry which is preliminary data.</text>
</comment>
<keyword evidence="1" id="KW-0472">Membrane</keyword>
<protein>
    <recommendedName>
        <fullName evidence="4">Lipoprotein</fullName>
    </recommendedName>
</protein>
<accession>A0A3E5EIC7</accession>
<evidence type="ECO:0000313" key="3">
    <source>
        <dbReference type="Proteomes" id="UP000260759"/>
    </source>
</evidence>
<dbReference type="RefSeq" id="WP_117601625.1">
    <property type="nucleotide sequence ID" value="NZ_BAABYI010000001.1"/>
</dbReference>
<organism evidence="2 3">
    <name type="scientific">Bacteroides uniformis</name>
    <dbReference type="NCBI Taxonomy" id="820"/>
    <lineage>
        <taxon>Bacteria</taxon>
        <taxon>Pseudomonadati</taxon>
        <taxon>Bacteroidota</taxon>
        <taxon>Bacteroidia</taxon>
        <taxon>Bacteroidales</taxon>
        <taxon>Bacteroidaceae</taxon>
        <taxon>Bacteroides</taxon>
    </lineage>
</organism>
<evidence type="ECO:0000256" key="1">
    <source>
        <dbReference type="SAM" id="Phobius"/>
    </source>
</evidence>
<dbReference type="AlphaFoldDB" id="A0A3E5EIC7"/>
<name>A0A3E5EIC7_BACUN</name>
<evidence type="ECO:0000313" key="2">
    <source>
        <dbReference type="EMBL" id="RGN88473.1"/>
    </source>
</evidence>
<dbReference type="EMBL" id="QSVA01000031">
    <property type="protein sequence ID" value="RGN88473.1"/>
    <property type="molecule type" value="Genomic_DNA"/>
</dbReference>